<dbReference type="SUPFAM" id="SSF47473">
    <property type="entry name" value="EF-hand"/>
    <property type="match status" value="1"/>
</dbReference>
<name>A0A1H6EXJ2_9ACTN</name>
<evidence type="ECO:0000313" key="3">
    <source>
        <dbReference type="Proteomes" id="UP000236732"/>
    </source>
</evidence>
<dbReference type="Gene3D" id="1.10.238.10">
    <property type="entry name" value="EF-hand"/>
    <property type="match status" value="1"/>
</dbReference>
<sequence length="66" mass="7272">MSDYTITFDLIDADKDGRISAVELVRLMEVLGQPVTLDAAQEGVRKLDKDGDGLIDVEEFGAFLQK</sequence>
<dbReference type="PROSITE" id="PS00018">
    <property type="entry name" value="EF_HAND_1"/>
    <property type="match status" value="2"/>
</dbReference>
<protein>
    <submittedName>
        <fullName evidence="2">Calmodulin/calcium-binding protein CML</fullName>
    </submittedName>
</protein>
<dbReference type="EMBL" id="FNVT01000021">
    <property type="protein sequence ID" value="SEH01655.1"/>
    <property type="molecule type" value="Genomic_DNA"/>
</dbReference>
<dbReference type="PROSITE" id="PS50222">
    <property type="entry name" value="EF_HAND_2"/>
    <property type="match status" value="2"/>
</dbReference>
<feature type="domain" description="EF-hand" evidence="1">
    <location>
        <begin position="1"/>
        <end position="34"/>
    </location>
</feature>
<accession>A0A1H6EXJ2</accession>
<dbReference type="InterPro" id="IPR018247">
    <property type="entry name" value="EF_Hand_1_Ca_BS"/>
</dbReference>
<evidence type="ECO:0000313" key="2">
    <source>
        <dbReference type="EMBL" id="SEH01655.1"/>
    </source>
</evidence>
<dbReference type="CDD" id="cd00051">
    <property type="entry name" value="EFh"/>
    <property type="match status" value="1"/>
</dbReference>
<reference evidence="2 3" key="1">
    <citation type="submission" date="2016-10" db="EMBL/GenBank/DDBJ databases">
        <authorList>
            <person name="de Groot N.N."/>
        </authorList>
    </citation>
    <scope>NUCLEOTIDE SEQUENCE [LARGE SCALE GENOMIC DNA]</scope>
    <source>
        <strain evidence="2 3">CGMCC 4.7037</strain>
    </source>
</reference>
<dbReference type="RefSeq" id="WP_103962736.1">
    <property type="nucleotide sequence ID" value="NZ_FNVT01000021.1"/>
</dbReference>
<evidence type="ECO:0000259" key="1">
    <source>
        <dbReference type="PROSITE" id="PS50222"/>
    </source>
</evidence>
<keyword evidence="3" id="KW-1185">Reference proteome</keyword>
<dbReference type="Pfam" id="PF13499">
    <property type="entry name" value="EF-hand_7"/>
    <property type="match status" value="1"/>
</dbReference>
<proteinExistence type="predicted"/>
<feature type="domain" description="EF-hand" evidence="1">
    <location>
        <begin position="35"/>
        <end position="66"/>
    </location>
</feature>
<dbReference type="InterPro" id="IPR002048">
    <property type="entry name" value="EF_hand_dom"/>
</dbReference>
<dbReference type="Proteomes" id="UP000236732">
    <property type="component" value="Unassembled WGS sequence"/>
</dbReference>
<dbReference type="OrthoDB" id="4563420at2"/>
<organism evidence="2 3">
    <name type="scientific">Nonomuraea solani</name>
    <dbReference type="NCBI Taxonomy" id="1144553"/>
    <lineage>
        <taxon>Bacteria</taxon>
        <taxon>Bacillati</taxon>
        <taxon>Actinomycetota</taxon>
        <taxon>Actinomycetes</taxon>
        <taxon>Streptosporangiales</taxon>
        <taxon>Streptosporangiaceae</taxon>
        <taxon>Nonomuraea</taxon>
    </lineage>
</organism>
<dbReference type="AlphaFoldDB" id="A0A1H6EXJ2"/>
<gene>
    <name evidence="2" type="ORF">SAMN05444920_121103</name>
</gene>
<dbReference type="InterPro" id="IPR011992">
    <property type="entry name" value="EF-hand-dom_pair"/>
</dbReference>
<dbReference type="GO" id="GO:0005509">
    <property type="term" value="F:calcium ion binding"/>
    <property type="evidence" value="ECO:0007669"/>
    <property type="project" value="InterPro"/>
</dbReference>